<dbReference type="InterPro" id="IPR025370">
    <property type="entry name" value="SgrR_HTH_N"/>
</dbReference>
<accession>A0ABX1YXP8</accession>
<dbReference type="InterPro" id="IPR039424">
    <property type="entry name" value="SBP_5"/>
</dbReference>
<dbReference type="CDD" id="cd08507">
    <property type="entry name" value="PBP2_SgrR_like"/>
    <property type="match status" value="1"/>
</dbReference>
<dbReference type="Pfam" id="PF12793">
    <property type="entry name" value="SgrR_N"/>
    <property type="match status" value="1"/>
</dbReference>
<sequence length="622" mass="71475">MLYFNNLLRFSVFLATKGVIGMLIAERYLTLYDRFGGGNSNGEPVEATLEELANALFCTSRNVKLVLKKLEEECLINWLPGRGRGNRSHIIFKVHKENFLLNLATSKADQGDYRTSFEVLSSYGEGTEAKIKFIEWLRGRFGYQKETVRGLTECDTLRFPVYRSVQTLDPAIVNYAFDSHIIRQIFDRLVTYDETVDRIVPGIAHAWNTDSQAMEWTFYLRKGVLFHSGRELTSQDVVYTFERLRSQNMPNRWMMRSLSVVEALGPRTVRFVLSQPNRIFDRFLCAAASSILPLDLNGHSEDDYWRLPTGTGPFQLISFSPHRIELAANTSYYAGRPYLDDVDIIIMPEDCQQVSTIGLPSVMQTQDGDKSEQEENPEEKWQSLVRLCNGCTMMTWNGNKEGWTQNENFRKAVSLLLDPVAMQAELGGERVLPAYSLRPEDSLQYERKTATDPEIYHALSQSGYDGTELRLVVHEKYERDGRWIATRMTNFGIAVELFLANWTQILDPKIISSADFTISGIILAEDDVCEIDMYEHEECISSTYLTPSLKCWILAKIDLALGSDSVQARRSHMRDIETRLREECHIIFLHHRQLNTYMHPSVRGASFNSNGWIDFKQIWLEK</sequence>
<evidence type="ECO:0000259" key="2">
    <source>
        <dbReference type="Pfam" id="PF00496"/>
    </source>
</evidence>
<proteinExistence type="predicted"/>
<organism evidence="4 5">
    <name type="scientific">Paenibacillus germinis</name>
    <dbReference type="NCBI Taxonomy" id="2654979"/>
    <lineage>
        <taxon>Bacteria</taxon>
        <taxon>Bacillati</taxon>
        <taxon>Bacillota</taxon>
        <taxon>Bacilli</taxon>
        <taxon>Bacillales</taxon>
        <taxon>Paenibacillaceae</taxon>
        <taxon>Paenibacillus</taxon>
    </lineage>
</organism>
<protein>
    <submittedName>
        <fullName evidence="4">ABC transporter substrate-binding protein</fullName>
    </submittedName>
</protein>
<evidence type="ECO:0000256" key="1">
    <source>
        <dbReference type="ARBA" id="ARBA00023125"/>
    </source>
</evidence>
<dbReference type="Gene3D" id="3.40.190.10">
    <property type="entry name" value="Periplasmic binding protein-like II"/>
    <property type="match status" value="1"/>
</dbReference>
<comment type="caution">
    <text evidence="4">The sequence shown here is derived from an EMBL/GenBank/DDBJ whole genome shotgun (WGS) entry which is preliminary data.</text>
</comment>
<evidence type="ECO:0000259" key="3">
    <source>
        <dbReference type="Pfam" id="PF12793"/>
    </source>
</evidence>
<name>A0ABX1YXP8_9BACL</name>
<dbReference type="InterPro" id="IPR000914">
    <property type="entry name" value="SBP_5_dom"/>
</dbReference>
<gene>
    <name evidence="4" type="ORF">GC102_08165</name>
</gene>
<dbReference type="Proteomes" id="UP000658690">
    <property type="component" value="Unassembled WGS sequence"/>
</dbReference>
<dbReference type="PANTHER" id="PTHR30290:SF72">
    <property type="entry name" value="HTH-TYPE TRANSCRIPTIONAL REGULATOR SGRR"/>
    <property type="match status" value="1"/>
</dbReference>
<feature type="domain" description="Solute-binding protein family 5" evidence="2">
    <location>
        <begin position="199"/>
        <end position="453"/>
    </location>
</feature>
<dbReference type="EMBL" id="WHOC01000041">
    <property type="protein sequence ID" value="NOU85747.1"/>
    <property type="molecule type" value="Genomic_DNA"/>
</dbReference>
<keyword evidence="1" id="KW-0238">DNA-binding</keyword>
<evidence type="ECO:0000313" key="5">
    <source>
        <dbReference type="Proteomes" id="UP000658690"/>
    </source>
</evidence>
<dbReference type="Pfam" id="PF00496">
    <property type="entry name" value="SBP_bac_5"/>
    <property type="match status" value="1"/>
</dbReference>
<dbReference type="PANTHER" id="PTHR30290">
    <property type="entry name" value="PERIPLASMIC BINDING COMPONENT OF ABC TRANSPORTER"/>
    <property type="match status" value="1"/>
</dbReference>
<evidence type="ECO:0000313" key="4">
    <source>
        <dbReference type="EMBL" id="NOU85747.1"/>
    </source>
</evidence>
<dbReference type="SUPFAM" id="SSF53850">
    <property type="entry name" value="Periplasmic binding protein-like II"/>
    <property type="match status" value="1"/>
</dbReference>
<reference evidence="4 5" key="1">
    <citation type="submission" date="2019-10" db="EMBL/GenBank/DDBJ databases">
        <title>Description of Paenibacillus choica sp. nov.</title>
        <authorList>
            <person name="Carlier A."/>
            <person name="Qi S."/>
        </authorList>
    </citation>
    <scope>NUCLEOTIDE SEQUENCE [LARGE SCALE GENOMIC DNA]</scope>
    <source>
        <strain evidence="4 5">LMG 31460</strain>
    </source>
</reference>
<feature type="domain" description="Transcriptional regulator SgrR N-terminal HTH" evidence="3">
    <location>
        <begin position="26"/>
        <end position="125"/>
    </location>
</feature>
<dbReference type="Gene3D" id="3.10.105.10">
    <property type="entry name" value="Dipeptide-binding Protein, Domain 3"/>
    <property type="match status" value="1"/>
</dbReference>
<keyword evidence="5" id="KW-1185">Reference proteome</keyword>